<dbReference type="Proteomes" id="UP001549076">
    <property type="component" value="Unassembled WGS sequence"/>
</dbReference>
<dbReference type="EMBL" id="JBEPML010000011">
    <property type="protein sequence ID" value="MET3793114.1"/>
    <property type="molecule type" value="Genomic_DNA"/>
</dbReference>
<gene>
    <name evidence="1" type="ORF">ABID37_003337</name>
</gene>
<protein>
    <recommendedName>
        <fullName evidence="3">DUF2793 domain-containing protein</fullName>
    </recommendedName>
</protein>
<comment type="caution">
    <text evidence="1">The sequence shown here is derived from an EMBL/GenBank/DDBJ whole genome shotgun (WGS) entry which is preliminary data.</text>
</comment>
<dbReference type="InterPro" id="IPR021251">
    <property type="entry name" value="DUF2793"/>
</dbReference>
<name>A0ABV2N229_9HYPH</name>
<proteinExistence type="predicted"/>
<keyword evidence="2" id="KW-1185">Reference proteome</keyword>
<evidence type="ECO:0008006" key="3">
    <source>
        <dbReference type="Google" id="ProtNLM"/>
    </source>
</evidence>
<accession>A0ABV2N229</accession>
<dbReference type="RefSeq" id="WP_354196733.1">
    <property type="nucleotide sequence ID" value="NZ_JBEPML010000011.1"/>
</dbReference>
<sequence>MDETTALLKLPYIMPSQAQKHVTHNEALRMLDAILHIKVEDSGRTDPPDDPADGQRHALGAEPAGAFAGRAGHIAAFQDGAWNFHEPRAGWVIWDAAAAALLVHDGSGWVPAAPDPETLPLLGLNTSADATNRLAVASPATLLTHDGGGHQLKINKAEAGATASLLFQTAWSGRAEMGLAGTDDFSIKVSADGSLWNTALVADRATGNVSTPARLGVGTSEPLATAHVAGAMALGSAVTQARLTSGTPGNTGRVLSLIDPAAVIRVWRRQTAGNSATVELAVGDGSDNITDPSIRRWDFGVTYNTNRFEFRYLTGTAQVAMSIQSDMRIGLGTQTPHASAHLEVASTSRGFLPPRMDSAHRDAIASPAEGLMVYNTSTHEPEFWNGTAWVGMAGA</sequence>
<reference evidence="1 2" key="1">
    <citation type="submission" date="2024-06" db="EMBL/GenBank/DDBJ databases">
        <title>Genomic Encyclopedia of Type Strains, Phase IV (KMG-IV): sequencing the most valuable type-strain genomes for metagenomic binning, comparative biology and taxonomic classification.</title>
        <authorList>
            <person name="Goeker M."/>
        </authorList>
    </citation>
    <scope>NUCLEOTIDE SEQUENCE [LARGE SCALE GENOMIC DNA]</scope>
    <source>
        <strain evidence="1 2">DSM 27865</strain>
    </source>
</reference>
<evidence type="ECO:0000313" key="2">
    <source>
        <dbReference type="Proteomes" id="UP001549076"/>
    </source>
</evidence>
<dbReference type="Pfam" id="PF10983">
    <property type="entry name" value="DUF2793"/>
    <property type="match status" value="1"/>
</dbReference>
<organism evidence="1 2">
    <name type="scientific">Aquamicrobium terrae</name>
    <dbReference type="NCBI Taxonomy" id="1324945"/>
    <lineage>
        <taxon>Bacteria</taxon>
        <taxon>Pseudomonadati</taxon>
        <taxon>Pseudomonadota</taxon>
        <taxon>Alphaproteobacteria</taxon>
        <taxon>Hyphomicrobiales</taxon>
        <taxon>Phyllobacteriaceae</taxon>
        <taxon>Aquamicrobium</taxon>
    </lineage>
</organism>
<evidence type="ECO:0000313" key="1">
    <source>
        <dbReference type="EMBL" id="MET3793114.1"/>
    </source>
</evidence>